<dbReference type="EMBL" id="LR796477">
    <property type="protein sequence ID" value="CAB4147870.1"/>
    <property type="molecule type" value="Genomic_DNA"/>
</dbReference>
<proteinExistence type="predicted"/>
<sequence>MKSSKFKSIVLNRIPTAVFNGEKLVTPFPNIKVNGVIRVNDEVLQLAISKFSYSSVIDAMLNKKIVIML</sequence>
<name>A0A6J5MSG4_9CAUD</name>
<accession>A0A6J5MSG4</accession>
<evidence type="ECO:0000313" key="1">
    <source>
        <dbReference type="EMBL" id="CAB4147870.1"/>
    </source>
</evidence>
<reference evidence="1" key="1">
    <citation type="submission" date="2020-04" db="EMBL/GenBank/DDBJ databases">
        <authorList>
            <person name="Chiriac C."/>
            <person name="Salcher M."/>
            <person name="Ghai R."/>
            <person name="Kavagutti S V."/>
        </authorList>
    </citation>
    <scope>NUCLEOTIDE SEQUENCE</scope>
</reference>
<organism evidence="1">
    <name type="scientific">uncultured Caudovirales phage</name>
    <dbReference type="NCBI Taxonomy" id="2100421"/>
    <lineage>
        <taxon>Viruses</taxon>
        <taxon>Duplodnaviria</taxon>
        <taxon>Heunggongvirae</taxon>
        <taxon>Uroviricota</taxon>
        <taxon>Caudoviricetes</taxon>
        <taxon>Peduoviridae</taxon>
        <taxon>Maltschvirus</taxon>
        <taxon>Maltschvirus maltsch</taxon>
    </lineage>
</organism>
<protein>
    <submittedName>
        <fullName evidence="1">Uncharacterized protein</fullName>
    </submittedName>
</protein>
<gene>
    <name evidence="1" type="ORF">UFOVP514_50</name>
</gene>